<reference evidence="3" key="1">
    <citation type="journal article" date="2021" name="Front. Microbiol.">
        <title>Comprehensive Comparative Genomics and Phenotyping of Methylobacterium Species.</title>
        <authorList>
            <person name="Alessa O."/>
            <person name="Ogura Y."/>
            <person name="Fujitani Y."/>
            <person name="Takami H."/>
            <person name="Hayashi T."/>
            <person name="Sahin N."/>
            <person name="Tani A."/>
        </authorList>
    </citation>
    <scope>NUCLEOTIDE SEQUENCE</scope>
    <source>
        <strain evidence="3">NBRC 15689</strain>
    </source>
</reference>
<dbReference type="SUPFAM" id="SSF54637">
    <property type="entry name" value="Thioesterase/thiol ester dehydrase-isomerase"/>
    <property type="match status" value="1"/>
</dbReference>
<dbReference type="CDD" id="cd03443">
    <property type="entry name" value="PaaI_thioesterase"/>
    <property type="match status" value="1"/>
</dbReference>
<sequence>MNEGSGMGFPDGWEAFTDPGFVAHVGPIYHRTAEGRKRFAFRAEEKHGNLVGLVHGGMLLTFADRALSICVMEALEGAKCVTIEMTSQFVGAAQIGDLVETSPEVVRRTSSLVFVRAILTSGDRPLVSVSGIWKALRDKSGG</sequence>
<reference evidence="3" key="2">
    <citation type="submission" date="2021-08" db="EMBL/GenBank/DDBJ databases">
        <authorList>
            <person name="Tani A."/>
            <person name="Ola A."/>
            <person name="Ogura Y."/>
            <person name="Katsura K."/>
            <person name="Hayashi T."/>
        </authorList>
    </citation>
    <scope>NUCLEOTIDE SEQUENCE</scope>
    <source>
        <strain evidence="3">NBRC 15689</strain>
    </source>
</reference>
<dbReference type="InterPro" id="IPR029069">
    <property type="entry name" value="HotDog_dom_sf"/>
</dbReference>
<dbReference type="Pfam" id="PF03061">
    <property type="entry name" value="4HBT"/>
    <property type="match status" value="1"/>
</dbReference>
<organism evidence="3 4">
    <name type="scientific">Methylobacterium organophilum</name>
    <dbReference type="NCBI Taxonomy" id="410"/>
    <lineage>
        <taxon>Bacteria</taxon>
        <taxon>Pseudomonadati</taxon>
        <taxon>Pseudomonadota</taxon>
        <taxon>Alphaproteobacteria</taxon>
        <taxon>Hyphomicrobiales</taxon>
        <taxon>Methylobacteriaceae</taxon>
        <taxon>Methylobacterium</taxon>
    </lineage>
</organism>
<evidence type="ECO:0000313" key="4">
    <source>
        <dbReference type="Proteomes" id="UP001055156"/>
    </source>
</evidence>
<dbReference type="InterPro" id="IPR003736">
    <property type="entry name" value="PAAI_dom"/>
</dbReference>
<comment type="caution">
    <text evidence="3">The sequence shown here is derived from an EMBL/GenBank/DDBJ whole genome shotgun (WGS) entry which is preliminary data.</text>
</comment>
<evidence type="ECO:0000256" key="1">
    <source>
        <dbReference type="ARBA" id="ARBA00022801"/>
    </source>
</evidence>
<dbReference type="RefSeq" id="WP_238309248.1">
    <property type="nucleotide sequence ID" value="NZ_BPQV01000001.1"/>
</dbReference>
<keyword evidence="4" id="KW-1185">Reference proteome</keyword>
<accession>A0ABQ4T0X3</accession>
<dbReference type="EMBL" id="BPQV01000001">
    <property type="protein sequence ID" value="GJE25291.1"/>
    <property type="molecule type" value="Genomic_DNA"/>
</dbReference>
<dbReference type="Proteomes" id="UP001055156">
    <property type="component" value="Unassembled WGS sequence"/>
</dbReference>
<evidence type="ECO:0000313" key="3">
    <source>
        <dbReference type="EMBL" id="GJE25291.1"/>
    </source>
</evidence>
<dbReference type="NCBIfam" id="TIGR00369">
    <property type="entry name" value="unchar_dom_1"/>
    <property type="match status" value="1"/>
</dbReference>
<gene>
    <name evidence="3" type="ORF">LKMONMHP_0126</name>
</gene>
<keyword evidence="1" id="KW-0378">Hydrolase</keyword>
<proteinExistence type="predicted"/>
<evidence type="ECO:0000259" key="2">
    <source>
        <dbReference type="Pfam" id="PF03061"/>
    </source>
</evidence>
<dbReference type="InterPro" id="IPR006683">
    <property type="entry name" value="Thioestr_dom"/>
</dbReference>
<name>A0ABQ4T0X3_METOR</name>
<protein>
    <recommendedName>
        <fullName evidence="2">Thioesterase domain-containing protein</fullName>
    </recommendedName>
</protein>
<feature type="domain" description="Thioesterase" evidence="2">
    <location>
        <begin position="52"/>
        <end position="126"/>
    </location>
</feature>
<dbReference type="Gene3D" id="3.10.129.10">
    <property type="entry name" value="Hotdog Thioesterase"/>
    <property type="match status" value="1"/>
</dbReference>